<evidence type="ECO:0000313" key="2">
    <source>
        <dbReference type="Proteomes" id="UP000035909"/>
    </source>
</evidence>
<proteinExistence type="predicted"/>
<comment type="caution">
    <text evidence="1">The sequence shown here is derived from an EMBL/GenBank/DDBJ whole genome shotgun (WGS) entry which is preliminary data.</text>
</comment>
<organism evidence="1 2">
    <name type="scientific">Photobacterium ganghwense</name>
    <dbReference type="NCBI Taxonomy" id="320778"/>
    <lineage>
        <taxon>Bacteria</taxon>
        <taxon>Pseudomonadati</taxon>
        <taxon>Pseudomonadota</taxon>
        <taxon>Gammaproteobacteria</taxon>
        <taxon>Vibrionales</taxon>
        <taxon>Vibrionaceae</taxon>
        <taxon>Photobacterium</taxon>
    </lineage>
</organism>
<dbReference type="Proteomes" id="UP000035909">
    <property type="component" value="Unassembled WGS sequence"/>
</dbReference>
<gene>
    <name evidence="1" type="ORF">ABT57_18565</name>
</gene>
<accession>A0A0J1JWP8</accession>
<reference evidence="1 2" key="1">
    <citation type="submission" date="2015-05" db="EMBL/GenBank/DDBJ databases">
        <title>Photobacterium galathea sp. nov.</title>
        <authorList>
            <person name="Machado H."/>
            <person name="Gram L."/>
        </authorList>
    </citation>
    <scope>NUCLEOTIDE SEQUENCE [LARGE SCALE GENOMIC DNA]</scope>
    <source>
        <strain evidence="1 2">DSM 22954</strain>
    </source>
</reference>
<dbReference type="AlphaFoldDB" id="A0A0J1JWP8"/>
<dbReference type="EMBL" id="LDOU01000020">
    <property type="protein sequence ID" value="KLV06697.1"/>
    <property type="molecule type" value="Genomic_DNA"/>
</dbReference>
<evidence type="ECO:0000313" key="1">
    <source>
        <dbReference type="EMBL" id="KLV06697.1"/>
    </source>
</evidence>
<protein>
    <submittedName>
        <fullName evidence="1">Uncharacterized protein</fullName>
    </submittedName>
</protein>
<dbReference type="STRING" id="320778.ABT57_18565"/>
<dbReference type="OrthoDB" id="5825621at2"/>
<keyword evidence="2" id="KW-1185">Reference proteome</keyword>
<sequence length="781" mass="88066">MAKSKITRQANSVKRVRNSQNVVPLNLTIPYNNVSLSKPKQFDVSHLLYLGCNKENEKIDSRTVFIRRFCEKANQYVSNGNSARTVTTNYENLRSYLAFCDAVDVAPFTESGYLKFAGNDGELRHRIKMFSPSNRLWEYNHGDELGMKESSASSILTSLRHALDWCGLPVSDWALHHRGFTLEKTPYKGYSEEEEKLLVTRLDALFFTLAPQLIAAKENDTPLPEALPLIINLGEHEEVVQIPTSLDTTRGVSSKNGTRVNAGAAFNITMGAAYHLMCFFTSLNDSNIRSIAHPIKVHTEDRDKSLQVVKVSSHKPRANKEVDALLVGEQFDVDKRGGVKFIRLLERLSKLYGNSEDGSELIFTLNNNADVNHTFNLNEINKTLVNQLHLLSPYRAGNLPWFKELFYAYRNQQIITLKKVVNHLGRTVVRKEVKTTNKTMAGQGATNSAYCILSCYTDLPLKGILLPLTYSERDSDGNVTVSFSYRNGIGGFFKIPASDLALIKDIEQYAKENAGKQPKIYERLLLTRSSRYVPKDWEGTSPISPTLMRTWSVEPNHYYISLQSSRWREMTSNQAYAEGGIQGAQSLLQNAKETLERSYLNEHPLLNKVILSQSIEVIENLDDETSLEQAKDIVVKRRGIPMLSHDEWKKKRTAGNAKTNPNGLTCDGQQAISDGKNTQRETNYAVGLSLPCAEFDMCYKCQSAKAVDDVEAVYKLISYIDVLKETLDMYPDVKSDIHEKIEQFEYTLDGASDDVFGGAMERFNTQGRHPRVSFDHALLSL</sequence>
<dbReference type="RefSeq" id="WP_047886767.1">
    <property type="nucleotide sequence ID" value="NZ_LDOU01000020.1"/>
</dbReference>
<name>A0A0J1JWP8_9GAMM</name>
<dbReference type="PATRIC" id="fig|320778.3.peg.4032"/>